<evidence type="ECO:0000313" key="1">
    <source>
        <dbReference type="EMBL" id="CAG2185046.1"/>
    </source>
</evidence>
<sequence length="186" mass="21438">MARRSIAELELNDDKQTVHSFHCMAHVLLGFHSYVKLELKQLETKLVEVHGPIGRDSLPVFKFWSKKELVIERVLRTTADVFGPVGDHHGVRDRWESHCSSLGIKSLIGNYKDNRFNAPFETAAENMPVVERSTMIKDAIKGGRTLREIHMTNEKSVITEVHDEMMQPVKPKTARKKTRRRGRLRQ</sequence>
<comment type="caution">
    <text evidence="1">The sequence shown here is derived from an EMBL/GenBank/DDBJ whole genome shotgun (WGS) entry which is preliminary data.</text>
</comment>
<organism evidence="1 2">
    <name type="scientific">Mytilus edulis</name>
    <name type="common">Blue mussel</name>
    <dbReference type="NCBI Taxonomy" id="6550"/>
    <lineage>
        <taxon>Eukaryota</taxon>
        <taxon>Metazoa</taxon>
        <taxon>Spiralia</taxon>
        <taxon>Lophotrochozoa</taxon>
        <taxon>Mollusca</taxon>
        <taxon>Bivalvia</taxon>
        <taxon>Autobranchia</taxon>
        <taxon>Pteriomorphia</taxon>
        <taxon>Mytilida</taxon>
        <taxon>Mytiloidea</taxon>
        <taxon>Mytilidae</taxon>
        <taxon>Mytilinae</taxon>
        <taxon>Mytilus</taxon>
    </lineage>
</organism>
<reference evidence="1" key="1">
    <citation type="submission" date="2021-03" db="EMBL/GenBank/DDBJ databases">
        <authorList>
            <person name="Bekaert M."/>
        </authorList>
    </citation>
    <scope>NUCLEOTIDE SEQUENCE</scope>
</reference>
<dbReference type="OrthoDB" id="6147897at2759"/>
<dbReference type="Proteomes" id="UP000683360">
    <property type="component" value="Unassembled WGS sequence"/>
</dbReference>
<gene>
    <name evidence="1" type="ORF">MEDL_671</name>
</gene>
<evidence type="ECO:0000313" key="2">
    <source>
        <dbReference type="Proteomes" id="UP000683360"/>
    </source>
</evidence>
<dbReference type="EMBL" id="CAJPWZ010000059">
    <property type="protein sequence ID" value="CAG2185046.1"/>
    <property type="molecule type" value="Genomic_DNA"/>
</dbReference>
<accession>A0A8S3PN10</accession>
<protein>
    <submittedName>
        <fullName evidence="1">Uncharacterized protein</fullName>
    </submittedName>
</protein>
<keyword evidence="2" id="KW-1185">Reference proteome</keyword>
<proteinExistence type="predicted"/>
<name>A0A8S3PN10_MYTED</name>
<dbReference type="AlphaFoldDB" id="A0A8S3PN10"/>